<protein>
    <recommendedName>
        <fullName evidence="6">ABC transporter substrate-binding protein</fullName>
    </recommendedName>
</protein>
<dbReference type="EMBL" id="UINC01091631">
    <property type="protein sequence ID" value="SVC44550.1"/>
    <property type="molecule type" value="Genomic_DNA"/>
</dbReference>
<evidence type="ECO:0000256" key="1">
    <source>
        <dbReference type="ARBA" id="ARBA00004196"/>
    </source>
</evidence>
<evidence type="ECO:0000256" key="4">
    <source>
        <dbReference type="ARBA" id="ARBA00022729"/>
    </source>
</evidence>
<proteinExistence type="inferred from homology"/>
<gene>
    <name evidence="5" type="ORF">METZ01_LOCUS297404</name>
</gene>
<dbReference type="PANTHER" id="PTHR43649:SF28">
    <property type="entry name" value="BINDING PROTEIN COMPONENT OF ABC SUGAR TRANSPORTER-RELATED"/>
    <property type="match status" value="1"/>
</dbReference>
<accession>A0A382M781</accession>
<evidence type="ECO:0000256" key="3">
    <source>
        <dbReference type="ARBA" id="ARBA00022448"/>
    </source>
</evidence>
<sequence length="308" mass="32605">MLLKCFKKTALVATALLTGAVNVASATDLEVTHWWTSGGEAAAVAEFAKAFNATGHNWVDGAIAGSGGTARPIIISRIIGGEPMGATQLNHGRQAEELIEAGLLLDLTDVAEAEGWKDIVFPSKLLDACTLDGRIYCAPVNIHSAQWLWLSHDAYATAGVAVPTNWDEFVAAGPALRSNGIVPLAMGQQAWQTGLAFGVIAVALVSEDVWYAVNRDKDAKVAAGAEYRRVFEAFDDARKMSIGSNVNDWNQATNLVITGKAGGQIHGDWAQGEFQVAGQVAGQDYTCLPGLGNREILDTGGDAFYFPV</sequence>
<dbReference type="InterPro" id="IPR050490">
    <property type="entry name" value="Bact_solute-bd_prot1"/>
</dbReference>
<feature type="non-terminal residue" evidence="5">
    <location>
        <position position="308"/>
    </location>
</feature>
<dbReference type="SUPFAM" id="SSF53850">
    <property type="entry name" value="Periplasmic binding protein-like II"/>
    <property type="match status" value="1"/>
</dbReference>
<keyword evidence="3" id="KW-0813">Transport</keyword>
<dbReference type="AlphaFoldDB" id="A0A382M781"/>
<reference evidence="5" key="1">
    <citation type="submission" date="2018-05" db="EMBL/GenBank/DDBJ databases">
        <authorList>
            <person name="Lanie J.A."/>
            <person name="Ng W.-L."/>
            <person name="Kazmierczak K.M."/>
            <person name="Andrzejewski T.M."/>
            <person name="Davidsen T.M."/>
            <person name="Wayne K.J."/>
            <person name="Tettelin H."/>
            <person name="Glass J.I."/>
            <person name="Rusch D."/>
            <person name="Podicherti R."/>
            <person name="Tsui H.-C.T."/>
            <person name="Winkler M.E."/>
        </authorList>
    </citation>
    <scope>NUCLEOTIDE SEQUENCE</scope>
</reference>
<dbReference type="Pfam" id="PF01547">
    <property type="entry name" value="SBP_bac_1"/>
    <property type="match status" value="1"/>
</dbReference>
<organism evidence="5">
    <name type="scientific">marine metagenome</name>
    <dbReference type="NCBI Taxonomy" id="408172"/>
    <lineage>
        <taxon>unclassified sequences</taxon>
        <taxon>metagenomes</taxon>
        <taxon>ecological metagenomes</taxon>
    </lineage>
</organism>
<evidence type="ECO:0008006" key="6">
    <source>
        <dbReference type="Google" id="ProtNLM"/>
    </source>
</evidence>
<name>A0A382M781_9ZZZZ</name>
<keyword evidence="4" id="KW-0732">Signal</keyword>
<evidence type="ECO:0000313" key="5">
    <source>
        <dbReference type="EMBL" id="SVC44550.1"/>
    </source>
</evidence>
<dbReference type="PANTHER" id="PTHR43649">
    <property type="entry name" value="ARABINOSE-BINDING PROTEIN-RELATED"/>
    <property type="match status" value="1"/>
</dbReference>
<dbReference type="GO" id="GO:0030313">
    <property type="term" value="C:cell envelope"/>
    <property type="evidence" value="ECO:0007669"/>
    <property type="project" value="UniProtKB-SubCell"/>
</dbReference>
<comment type="subcellular location">
    <subcellularLocation>
        <location evidence="1">Cell envelope</location>
    </subcellularLocation>
</comment>
<dbReference type="Gene3D" id="3.40.190.10">
    <property type="entry name" value="Periplasmic binding protein-like II"/>
    <property type="match status" value="1"/>
</dbReference>
<evidence type="ECO:0000256" key="2">
    <source>
        <dbReference type="ARBA" id="ARBA00008520"/>
    </source>
</evidence>
<comment type="similarity">
    <text evidence="2">Belongs to the bacterial solute-binding protein 1 family.</text>
</comment>
<dbReference type="InterPro" id="IPR006059">
    <property type="entry name" value="SBP"/>
</dbReference>